<dbReference type="PANTHER" id="PTHR43432">
    <property type="entry name" value="SLR0285 PROTEIN"/>
    <property type="match status" value="1"/>
</dbReference>
<dbReference type="InterPro" id="IPR036844">
    <property type="entry name" value="Hint_dom_sf"/>
</dbReference>
<dbReference type="PANTHER" id="PTHR43432:SF3">
    <property type="entry name" value="SLR0285 PROTEIN"/>
    <property type="match status" value="1"/>
</dbReference>
<evidence type="ECO:0000259" key="7">
    <source>
        <dbReference type="SMART" id="SM00306"/>
    </source>
</evidence>
<dbReference type="InterPro" id="IPR006142">
    <property type="entry name" value="INTEIN"/>
</dbReference>
<evidence type="ECO:0000256" key="3">
    <source>
        <dbReference type="ARBA" id="ARBA00023000"/>
    </source>
</evidence>
<dbReference type="PROSITE" id="PS50818">
    <property type="entry name" value="INTEIN_C_TER"/>
    <property type="match status" value="1"/>
</dbReference>
<dbReference type="InterPro" id="IPR058240">
    <property type="entry name" value="rSAM_sf"/>
</dbReference>
<evidence type="ECO:0000256" key="1">
    <source>
        <dbReference type="ARBA" id="ARBA00022723"/>
    </source>
</evidence>
<dbReference type="Pfam" id="PF04055">
    <property type="entry name" value="Radical_SAM"/>
    <property type="match status" value="1"/>
</dbReference>
<dbReference type="InterPro" id="IPR030934">
    <property type="entry name" value="Intein_C"/>
</dbReference>
<evidence type="ECO:0000313" key="8">
    <source>
        <dbReference type="EMBL" id="ANJ26262.1"/>
    </source>
</evidence>
<reference evidence="9" key="2">
    <citation type="submission" date="2016-01" db="EMBL/GenBank/DDBJ databases">
        <title>Complete genome sequence of Agromyces aureus AR33T and comparison with related organisms.</title>
        <authorList>
            <person name="Corretto E."/>
            <person name="Antonielli L."/>
            <person name="Sessitsch A."/>
            <person name="Brader G."/>
        </authorList>
    </citation>
    <scope>NUCLEOTIDE SEQUENCE [LARGE SCALE GENOMIC DNA]</scope>
    <source>
        <strain evidence="9">AR33</strain>
    </source>
</reference>
<proteinExistence type="predicted"/>
<dbReference type="CDD" id="cd00081">
    <property type="entry name" value="Hint"/>
    <property type="match status" value="1"/>
</dbReference>
<dbReference type="InterPro" id="IPR040086">
    <property type="entry name" value="MJ0683-like"/>
</dbReference>
<evidence type="ECO:0000256" key="5">
    <source>
        <dbReference type="ARBA" id="ARBA00023014"/>
    </source>
</evidence>
<dbReference type="NCBIfam" id="NF038135">
    <property type="entry name" value="rSAM_Rv2578c"/>
    <property type="match status" value="1"/>
</dbReference>
<dbReference type="InterPro" id="IPR006141">
    <property type="entry name" value="Intein_N"/>
</dbReference>
<keyword evidence="5" id="KW-0411">Iron-sulfur</keyword>
<dbReference type="InterPro" id="IPR003587">
    <property type="entry name" value="Hint_dom_N"/>
</dbReference>
<dbReference type="InterPro" id="IPR003586">
    <property type="entry name" value="Hint_dom_C"/>
</dbReference>
<keyword evidence="1" id="KW-0479">Metal-binding</keyword>
<keyword evidence="9" id="KW-1185">Reference proteome</keyword>
<dbReference type="EMBL" id="CP013979">
    <property type="protein sequence ID" value="ANJ26262.1"/>
    <property type="molecule type" value="Genomic_DNA"/>
</dbReference>
<dbReference type="NCBIfam" id="NF038136">
    <property type="entry name" value="rSAM_Rv_intein"/>
    <property type="match status" value="1"/>
</dbReference>
<name>A0A191WDG4_9MICO</name>
<dbReference type="SUPFAM" id="SSF51294">
    <property type="entry name" value="Hedgehog/intein (Hint) domain"/>
    <property type="match status" value="1"/>
</dbReference>
<dbReference type="Gene3D" id="2.170.16.10">
    <property type="entry name" value="Hedgehog/Intein (Hint) domain"/>
    <property type="match status" value="1"/>
</dbReference>
<protein>
    <submittedName>
        <fullName evidence="8">Radical SAM protein</fullName>
    </submittedName>
</protein>
<evidence type="ECO:0000313" key="9">
    <source>
        <dbReference type="Proteomes" id="UP000078437"/>
    </source>
</evidence>
<dbReference type="AlphaFoldDB" id="A0A191WDG4"/>
<sequence>MGVDQAGTLPGLARLNNLVRTVQTPEFAGMTFHEVLAKSALNHVPGPSSMPFSWTVNPYRGCSHACVYCLDPDTVITMSDGREKLLRDLEVGEEVIGTRVDGRYRRYTPATVLAKWSTRKQAYRITLADGTAIIASGDHRFLTERGWKHVTGAMSGPGQRPYLTTGNSLMGFGRAGGRPEISIDSDRYAMGYLAGMIRGDGLLFARTYTRPSGTPNNVHQFRLALADPEALVRTRAYLERFGITTKSFEFAPASATRRPMSAIRTARRADHESISRLISWPQDPCDEWAAGYLGGIFDAEGSCSRGILRISNKDEAILVAIEQALVRFMVPFVREKANSIGVANIRVTGGLPSRSAFFSIAQPAITRKLALVGAAIKSKADLRVVSIEPLPGERELLDITTSTGDFIANGVVSHNCFARPTHTYLDLDAGDDFDRQIIVKVNVAEVLAGELAKRSWRHEPVALGTNTDPYQRAEGRYRLMPGIIDALASSGTPFSILTKGSLLRRDLPLIVEAATQVPVDLAMSIAVYDDELQQSIEPGTPSTKARLATVTAVREAGLDCTVFLMPILPYLTDTRAHLDEALRQVKASGATSVVYSALHLRQGVKPWFMQWLDREHPELVTKYRSMYYGQNAYAPKEYRKWLAARVAPLLRAHGLARGQEDPATGGVRSAATTAAMAGAAARRSASRTEFAATPDALF</sequence>
<dbReference type="NCBIfam" id="TIGR01445">
    <property type="entry name" value="intein_Nterm"/>
    <property type="match status" value="1"/>
</dbReference>
<evidence type="ECO:0000259" key="6">
    <source>
        <dbReference type="SMART" id="SM00305"/>
    </source>
</evidence>
<dbReference type="Proteomes" id="UP000078437">
    <property type="component" value="Chromosome"/>
</dbReference>
<dbReference type="InterPro" id="IPR007197">
    <property type="entry name" value="rSAM"/>
</dbReference>
<dbReference type="GO" id="GO:0051536">
    <property type="term" value="F:iron-sulfur cluster binding"/>
    <property type="evidence" value="ECO:0007669"/>
    <property type="project" value="UniProtKB-KW"/>
</dbReference>
<dbReference type="KEGG" id="agy:ATC03_05545"/>
<dbReference type="SMART" id="SM00305">
    <property type="entry name" value="HintC"/>
    <property type="match status" value="1"/>
</dbReference>
<organism evidence="8 9">
    <name type="scientific">Agromyces aureus</name>
    <dbReference type="NCBI Taxonomy" id="453304"/>
    <lineage>
        <taxon>Bacteria</taxon>
        <taxon>Bacillati</taxon>
        <taxon>Actinomycetota</taxon>
        <taxon>Actinomycetes</taxon>
        <taxon>Micrococcales</taxon>
        <taxon>Microbacteriaceae</taxon>
        <taxon>Agromyces</taxon>
    </lineage>
</organism>
<dbReference type="GO" id="GO:0016539">
    <property type="term" value="P:intein-mediated protein splicing"/>
    <property type="evidence" value="ECO:0007669"/>
    <property type="project" value="InterPro"/>
</dbReference>
<reference evidence="8 9" key="1">
    <citation type="journal article" date="2016" name="Int. J. Syst. Evol. Microbiol.">
        <title>Agromyces aureus sp. nov., isolated from the rhizosphere of Salix caprea L. grown in a heavy-metal-contaminated soil.</title>
        <authorList>
            <person name="Corretto E."/>
            <person name="Antonielli L."/>
            <person name="Sessitsch A."/>
            <person name="Compant S."/>
            <person name="Gorfer M."/>
            <person name="Kuffner M."/>
            <person name="Brader G."/>
        </authorList>
    </citation>
    <scope>NUCLEOTIDE SEQUENCE [LARGE SCALE GENOMIC DNA]</scope>
    <source>
        <strain evidence="8 9">AR33</strain>
    </source>
</reference>
<evidence type="ECO:0000256" key="4">
    <source>
        <dbReference type="ARBA" id="ARBA00023004"/>
    </source>
</evidence>
<dbReference type="GO" id="GO:0003824">
    <property type="term" value="F:catalytic activity"/>
    <property type="evidence" value="ECO:0007669"/>
    <property type="project" value="InterPro"/>
</dbReference>
<gene>
    <name evidence="8" type="ORF">ATC03_05545</name>
</gene>
<accession>A0A191WDG4</accession>
<feature type="domain" description="Hint" evidence="7">
    <location>
        <begin position="67"/>
        <end position="165"/>
    </location>
</feature>
<keyword evidence="4" id="KW-0408">Iron</keyword>
<dbReference type="STRING" id="453304.ATC03_05545"/>
<dbReference type="Gene3D" id="3.80.30.30">
    <property type="match status" value="1"/>
</dbReference>
<keyword evidence="2" id="KW-0068">Autocatalytic cleavage</keyword>
<evidence type="ECO:0000256" key="2">
    <source>
        <dbReference type="ARBA" id="ARBA00022813"/>
    </source>
</evidence>
<dbReference type="GO" id="GO:0046872">
    <property type="term" value="F:metal ion binding"/>
    <property type="evidence" value="ECO:0007669"/>
    <property type="project" value="UniProtKB-KW"/>
</dbReference>
<dbReference type="SUPFAM" id="SSF102114">
    <property type="entry name" value="Radical SAM enzymes"/>
    <property type="match status" value="1"/>
</dbReference>
<dbReference type="PRINTS" id="PR00379">
    <property type="entry name" value="INTEIN"/>
</dbReference>
<dbReference type="SMART" id="SM00306">
    <property type="entry name" value="HintN"/>
    <property type="match status" value="1"/>
</dbReference>
<dbReference type="PROSITE" id="PS50817">
    <property type="entry name" value="INTEIN_N_TER"/>
    <property type="match status" value="1"/>
</dbReference>
<feature type="domain" description="Hint" evidence="6">
    <location>
        <begin position="379"/>
        <end position="421"/>
    </location>
</feature>
<keyword evidence="3" id="KW-0651">Protein splicing</keyword>